<accession>A0A1H5A578</accession>
<keyword evidence="5" id="KW-1185">Reference proteome</keyword>
<dbReference type="PANTHER" id="PTHR38772:SF1">
    <property type="entry name" value="NUCLEOID-ASSOCIATED PROTEIN YEJK"/>
    <property type="match status" value="1"/>
</dbReference>
<dbReference type="GO" id="GO:0043590">
    <property type="term" value="C:bacterial nucleoid"/>
    <property type="evidence" value="ECO:0007669"/>
    <property type="project" value="TreeGrafter"/>
</dbReference>
<evidence type="ECO:0000313" key="4">
    <source>
        <dbReference type="EMBL" id="SED37533.1"/>
    </source>
</evidence>
<dbReference type="Proteomes" id="UP000198982">
    <property type="component" value="Unassembled WGS sequence"/>
</dbReference>
<evidence type="ECO:0000256" key="1">
    <source>
        <dbReference type="ARBA" id="ARBA00004453"/>
    </source>
</evidence>
<dbReference type="EMBL" id="FNTJ01000003">
    <property type="protein sequence ID" value="SED37533.1"/>
    <property type="molecule type" value="Genomic_DNA"/>
</dbReference>
<proteinExistence type="inferred from homology"/>
<keyword evidence="3" id="KW-0963">Cytoplasm</keyword>
<dbReference type="AlphaFoldDB" id="A0A1H5A578"/>
<dbReference type="GO" id="GO:0003727">
    <property type="term" value="F:single-stranded RNA binding"/>
    <property type="evidence" value="ECO:0007669"/>
    <property type="project" value="TreeGrafter"/>
</dbReference>
<gene>
    <name evidence="4" type="ORF">SAMN05216178_6993</name>
</gene>
<dbReference type="NCBIfam" id="NF001557">
    <property type="entry name" value="PRK00378.1"/>
    <property type="match status" value="1"/>
</dbReference>
<evidence type="ECO:0000313" key="5">
    <source>
        <dbReference type="Proteomes" id="UP000198982"/>
    </source>
</evidence>
<evidence type="ECO:0000256" key="2">
    <source>
        <dbReference type="ARBA" id="ARBA00009035"/>
    </source>
</evidence>
<sequence length="339" mass="37995">MPVRNAIVHHIDKKPDGSPAVLHTRSSPLDVSQAVENLVSDLNESYNSRQNKGWGFFFPESGAYPFSGWLGKFLDGQATFVDFTTQAAEQLTKLMEESNLTVGGHVLFAHYQQGMTDYLSIAVLQQSEGVTVGADLEVSTAHHLDLSHLSLAARINLSEWRTNEKSKQYISYTKSKAGGKRGYDYFRDFLGCQEGIDGPSETRTLLKAFSDFMEKEDLPEPSAREKTGALLDYATAQSKIGQPISLEALSELIDEDRPRAFFEHIRNLDYGLSPEIPADKRTLNQFRRFTGRAEGLSISFESHLLGSKIEYDEGRDALIIRSVPQQLKDQIKRQKEKAN</sequence>
<dbReference type="PANTHER" id="PTHR38772">
    <property type="match status" value="1"/>
</dbReference>
<reference evidence="5" key="1">
    <citation type="submission" date="2016-10" db="EMBL/GenBank/DDBJ databases">
        <authorList>
            <person name="Varghese N."/>
            <person name="Submissions S."/>
        </authorList>
    </citation>
    <scope>NUCLEOTIDE SEQUENCE [LARGE SCALE GENOMIC DNA]</scope>
    <source>
        <strain evidence="5">DSM 9751</strain>
    </source>
</reference>
<organism evidence="4 5">
    <name type="scientific">Pseudomonas saponiphila</name>
    <dbReference type="NCBI Taxonomy" id="556534"/>
    <lineage>
        <taxon>Bacteria</taxon>
        <taxon>Pseudomonadati</taxon>
        <taxon>Pseudomonadota</taxon>
        <taxon>Gammaproteobacteria</taxon>
        <taxon>Pseudomonadales</taxon>
        <taxon>Pseudomonadaceae</taxon>
        <taxon>Pseudomonas</taxon>
    </lineage>
</organism>
<dbReference type="Pfam" id="PF04245">
    <property type="entry name" value="NA37"/>
    <property type="match status" value="1"/>
</dbReference>
<dbReference type="GO" id="GO:0003690">
    <property type="term" value="F:double-stranded DNA binding"/>
    <property type="evidence" value="ECO:0007669"/>
    <property type="project" value="TreeGrafter"/>
</dbReference>
<comment type="similarity">
    <text evidence="2">Belongs to the YejK family.</text>
</comment>
<dbReference type="InterPro" id="IPR007358">
    <property type="entry name" value="Nucleoid_associated_NdpA"/>
</dbReference>
<evidence type="ECO:0000256" key="3">
    <source>
        <dbReference type="ARBA" id="ARBA00022490"/>
    </source>
</evidence>
<protein>
    <submittedName>
        <fullName evidence="4">Nucleoid-associated protein</fullName>
    </submittedName>
</protein>
<dbReference type="RefSeq" id="WP_092320944.1">
    <property type="nucleotide sequence ID" value="NZ_FNTJ01000003.1"/>
</dbReference>
<comment type="subcellular location">
    <subcellularLocation>
        <location evidence="1">Cytoplasm</location>
        <location evidence="1">Nucleoid</location>
    </subcellularLocation>
</comment>
<name>A0A1H5A578_9PSED</name>